<organism evidence="2">
    <name type="scientific">uncultured Thiotrichaceae bacterium</name>
    <dbReference type="NCBI Taxonomy" id="298394"/>
    <lineage>
        <taxon>Bacteria</taxon>
        <taxon>Pseudomonadati</taxon>
        <taxon>Pseudomonadota</taxon>
        <taxon>Gammaproteobacteria</taxon>
        <taxon>Thiotrichales</taxon>
        <taxon>Thiotrichaceae</taxon>
        <taxon>environmental samples</taxon>
    </lineage>
</organism>
<dbReference type="InterPro" id="IPR038714">
    <property type="entry name" value="YfeY-like_sf"/>
</dbReference>
<evidence type="ECO:0000256" key="1">
    <source>
        <dbReference type="SAM" id="SignalP"/>
    </source>
</evidence>
<accession>A0A6S6S6M5</accession>
<dbReference type="EMBL" id="CACVAV010000084">
    <property type="protein sequence ID" value="CAA6805362.1"/>
    <property type="molecule type" value="Genomic_DNA"/>
</dbReference>
<reference evidence="2" key="1">
    <citation type="submission" date="2020-01" db="EMBL/GenBank/DDBJ databases">
        <authorList>
            <person name="Meier V. D."/>
            <person name="Meier V D."/>
        </authorList>
    </citation>
    <scope>NUCLEOTIDE SEQUENCE</scope>
    <source>
        <strain evidence="2">HLG_WM_MAG_08</strain>
    </source>
</reference>
<keyword evidence="1" id="KW-0732">Signal</keyword>
<protein>
    <submittedName>
        <fullName evidence="2">Uncharacterized protein</fullName>
    </submittedName>
</protein>
<evidence type="ECO:0000313" key="2">
    <source>
        <dbReference type="EMBL" id="CAA6805362.1"/>
    </source>
</evidence>
<feature type="non-terminal residue" evidence="2">
    <location>
        <position position="140"/>
    </location>
</feature>
<dbReference type="InterPro" id="IPR010938">
    <property type="entry name" value="DUF1131"/>
</dbReference>
<name>A0A6S6S6M5_9GAMM</name>
<dbReference type="AlphaFoldDB" id="A0A6S6S6M5"/>
<dbReference type="Pfam" id="PF06572">
    <property type="entry name" value="DUF1131"/>
    <property type="match status" value="1"/>
</dbReference>
<sequence>MGVNKGIVSLLSMIVVSFLGACGGDQPDSAADTGQDAPLFTLSADGVGPLNADTPFNLVKIGSAFQDYNVAQETHMEEGGKYPVITVKQRIRDLLSINSDYKQERIFSIIVHDNLIGNELGHRLGDKFNEIYAYGKTEEC</sequence>
<gene>
    <name evidence="2" type="ORF">HELGO_WM77164</name>
</gene>
<feature type="signal peptide" evidence="1">
    <location>
        <begin position="1"/>
        <end position="21"/>
    </location>
</feature>
<dbReference type="Gene3D" id="2.60.460.10">
    <property type="entry name" value="protein yfey like domain"/>
    <property type="match status" value="1"/>
</dbReference>
<dbReference type="PROSITE" id="PS51257">
    <property type="entry name" value="PROKAR_LIPOPROTEIN"/>
    <property type="match status" value="1"/>
</dbReference>
<feature type="chain" id="PRO_5028170613" evidence="1">
    <location>
        <begin position="22"/>
        <end position="140"/>
    </location>
</feature>
<proteinExistence type="predicted"/>